<dbReference type="PROSITE" id="PS51257">
    <property type="entry name" value="PROKAR_LIPOPROTEIN"/>
    <property type="match status" value="1"/>
</dbReference>
<evidence type="ECO:0000313" key="6">
    <source>
        <dbReference type="Proteomes" id="UP001596506"/>
    </source>
</evidence>
<evidence type="ECO:0000256" key="1">
    <source>
        <dbReference type="ARBA" id="ARBA00022729"/>
    </source>
</evidence>
<feature type="domain" description="Calcineurin-like phosphoesterase" evidence="4">
    <location>
        <begin position="68"/>
        <end position="302"/>
    </location>
</feature>
<dbReference type="EMBL" id="JBHTBD010000010">
    <property type="protein sequence ID" value="MFC7296364.1"/>
    <property type="molecule type" value="Genomic_DNA"/>
</dbReference>
<dbReference type="Proteomes" id="UP001596506">
    <property type="component" value="Unassembled WGS sequence"/>
</dbReference>
<dbReference type="SUPFAM" id="SSF56300">
    <property type="entry name" value="Metallo-dependent phosphatases"/>
    <property type="match status" value="1"/>
</dbReference>
<feature type="region of interest" description="Disordered" evidence="3">
    <location>
        <begin position="37"/>
        <end position="62"/>
    </location>
</feature>
<evidence type="ECO:0000256" key="3">
    <source>
        <dbReference type="SAM" id="MobiDB-lite"/>
    </source>
</evidence>
<dbReference type="InterPro" id="IPR029052">
    <property type="entry name" value="Metallo-depent_PP-like"/>
</dbReference>
<protein>
    <submittedName>
        <fullName evidence="5">Metallophosphoesterase</fullName>
    </submittedName>
</protein>
<dbReference type="InterPro" id="IPR004843">
    <property type="entry name" value="Calcineurin-like_PHP"/>
</dbReference>
<keyword evidence="6" id="KW-1185">Reference proteome</keyword>
<keyword evidence="2" id="KW-0378">Hydrolase</keyword>
<dbReference type="Gene3D" id="3.60.21.10">
    <property type="match status" value="1"/>
</dbReference>
<evidence type="ECO:0000313" key="5">
    <source>
        <dbReference type="EMBL" id="MFC7296364.1"/>
    </source>
</evidence>
<accession>A0ABW2IZP9</accession>
<dbReference type="Pfam" id="PF00149">
    <property type="entry name" value="Metallophos"/>
    <property type="match status" value="1"/>
</dbReference>
<organism evidence="5 6">
    <name type="scientific">Marinobacter aromaticivorans</name>
    <dbReference type="NCBI Taxonomy" id="1494078"/>
    <lineage>
        <taxon>Bacteria</taxon>
        <taxon>Pseudomonadati</taxon>
        <taxon>Pseudomonadota</taxon>
        <taxon>Gammaproteobacteria</taxon>
        <taxon>Pseudomonadales</taxon>
        <taxon>Marinobacteraceae</taxon>
        <taxon>Marinobacter</taxon>
    </lineage>
</organism>
<evidence type="ECO:0000256" key="2">
    <source>
        <dbReference type="ARBA" id="ARBA00022801"/>
    </source>
</evidence>
<dbReference type="RefSeq" id="WP_100689855.1">
    <property type="nucleotide sequence ID" value="NZ_JBHTBD010000010.1"/>
</dbReference>
<name>A0ABW2IZP9_9GAMM</name>
<gene>
    <name evidence="5" type="ORF">ACFQQA_16715</name>
</gene>
<reference evidence="6" key="1">
    <citation type="journal article" date="2019" name="Int. J. Syst. Evol. Microbiol.">
        <title>The Global Catalogue of Microorganisms (GCM) 10K type strain sequencing project: providing services to taxonomists for standard genome sequencing and annotation.</title>
        <authorList>
            <consortium name="The Broad Institute Genomics Platform"/>
            <consortium name="The Broad Institute Genome Sequencing Center for Infectious Disease"/>
            <person name="Wu L."/>
            <person name="Ma J."/>
        </authorList>
    </citation>
    <scope>NUCLEOTIDE SEQUENCE [LARGE SCALE GENOMIC DNA]</scope>
    <source>
        <strain evidence="6">CCUG 60559</strain>
    </source>
</reference>
<sequence>MSTDRRTFLRQLLIGGASVSTLAACGGESTLNNENLQLPKVNQPTNPASPETPGTETPEPEKPVESLSFIAIGDMGTGNIGQYRVAEAMRQIIRDQGCDFVLGAGDNIYEDGVTSVDDNGFLESFEYPYQNLDVPFYMCLGNHDCASTIFGGGSDNQRGDYQVDYHYSDQRYSTKWHMPERYYQQSFGKLAEERPFLDLFVVDSNPLTSFYQDYDKRFSWKDYGYPQQLWMKHKVAESKAHWKIAMTHVPYLSNGKHGNAGDLDQGMRMLFTSPDADGLRYKLFLEEAFGNNVDMLVTGHDHLLQWLKPTESMGPAHIIVSGAAGKTDKFQDPDRNPVYFQAENELGFVWVNLTEERMQVEFYLVDESTGDFRLAYSRDETKPVSATEPAPA</sequence>
<comment type="caution">
    <text evidence="5">The sequence shown here is derived from an EMBL/GenBank/DDBJ whole genome shotgun (WGS) entry which is preliminary data.</text>
</comment>
<evidence type="ECO:0000259" key="4">
    <source>
        <dbReference type="Pfam" id="PF00149"/>
    </source>
</evidence>
<dbReference type="PANTHER" id="PTHR10161:SF14">
    <property type="entry name" value="TARTRATE-RESISTANT ACID PHOSPHATASE TYPE 5"/>
    <property type="match status" value="1"/>
</dbReference>
<dbReference type="InterPro" id="IPR051558">
    <property type="entry name" value="Metallophosphoesterase_PAP"/>
</dbReference>
<feature type="compositionally biased region" description="Polar residues" evidence="3">
    <location>
        <begin position="37"/>
        <end position="49"/>
    </location>
</feature>
<proteinExistence type="predicted"/>
<keyword evidence="1" id="KW-0732">Signal</keyword>
<dbReference type="PANTHER" id="PTHR10161">
    <property type="entry name" value="TARTRATE-RESISTANT ACID PHOSPHATASE TYPE 5"/>
    <property type="match status" value="1"/>
</dbReference>